<dbReference type="EMBL" id="LR134148">
    <property type="protein sequence ID" value="VEA35005.1"/>
    <property type="molecule type" value="Genomic_DNA"/>
</dbReference>
<gene>
    <name evidence="1" type="ORF">NCTC8271_01959</name>
</gene>
<name>A0A3S4H9Y0_SALET</name>
<organism evidence="1 2">
    <name type="scientific">Salmonella enterica I</name>
    <dbReference type="NCBI Taxonomy" id="59201"/>
    <lineage>
        <taxon>Bacteria</taxon>
        <taxon>Pseudomonadati</taxon>
        <taxon>Pseudomonadota</taxon>
        <taxon>Gammaproteobacteria</taxon>
        <taxon>Enterobacterales</taxon>
        <taxon>Enterobacteriaceae</taxon>
        <taxon>Salmonella</taxon>
    </lineage>
</organism>
<dbReference type="Proteomes" id="UP000273655">
    <property type="component" value="Chromosome 1"/>
</dbReference>
<reference evidence="1 2" key="1">
    <citation type="submission" date="2018-12" db="EMBL/GenBank/DDBJ databases">
        <authorList>
            <consortium name="Pathogen Informatics"/>
        </authorList>
    </citation>
    <scope>NUCLEOTIDE SEQUENCE [LARGE SCALE GENOMIC DNA]</scope>
    <source>
        <strain evidence="1 2">NCTC8271</strain>
    </source>
</reference>
<dbReference type="AlphaFoldDB" id="A0A3S4H9Y0"/>
<evidence type="ECO:0000313" key="1">
    <source>
        <dbReference type="EMBL" id="VEA35005.1"/>
    </source>
</evidence>
<evidence type="ECO:0000313" key="2">
    <source>
        <dbReference type="Proteomes" id="UP000273655"/>
    </source>
</evidence>
<sequence length="51" mass="5897">MDDAKAVLFQNEMETWKCITKANALPAARCRWPMSITYHAEANSVFLYFVL</sequence>
<protein>
    <submittedName>
        <fullName evidence="1">Uncharacterized protein</fullName>
    </submittedName>
</protein>
<proteinExistence type="predicted"/>
<accession>A0A3S4H9Y0</accession>